<comment type="caution">
    <text evidence="6">The sequence shown here is derived from an EMBL/GenBank/DDBJ whole genome shotgun (WGS) entry which is preliminary data.</text>
</comment>
<feature type="domain" description="HTH iclR-type" evidence="4">
    <location>
        <begin position="16"/>
        <end position="76"/>
    </location>
</feature>
<evidence type="ECO:0000259" key="5">
    <source>
        <dbReference type="PROSITE" id="PS51078"/>
    </source>
</evidence>
<name>A0A3D0W8X1_9SPHN</name>
<evidence type="ECO:0000256" key="2">
    <source>
        <dbReference type="ARBA" id="ARBA00023125"/>
    </source>
</evidence>
<dbReference type="InterPro" id="IPR029016">
    <property type="entry name" value="GAF-like_dom_sf"/>
</dbReference>
<feature type="domain" description="IclR-ED" evidence="5">
    <location>
        <begin position="77"/>
        <end position="254"/>
    </location>
</feature>
<proteinExistence type="predicted"/>
<dbReference type="GO" id="GO:0003700">
    <property type="term" value="F:DNA-binding transcription factor activity"/>
    <property type="evidence" value="ECO:0007669"/>
    <property type="project" value="TreeGrafter"/>
</dbReference>
<evidence type="ECO:0000313" key="7">
    <source>
        <dbReference type="Proteomes" id="UP000262699"/>
    </source>
</evidence>
<protein>
    <submittedName>
        <fullName evidence="6">IclR family transcriptional regulator</fullName>
    </submittedName>
</protein>
<dbReference type="Pfam" id="PF09339">
    <property type="entry name" value="HTH_IclR"/>
    <property type="match status" value="1"/>
</dbReference>
<dbReference type="Pfam" id="PF01614">
    <property type="entry name" value="IclR_C"/>
    <property type="match status" value="1"/>
</dbReference>
<dbReference type="PANTHER" id="PTHR30136">
    <property type="entry name" value="HELIX-TURN-HELIX TRANSCRIPTIONAL REGULATOR, ICLR FAMILY"/>
    <property type="match status" value="1"/>
</dbReference>
<dbReference type="EMBL" id="DOYJ01000091">
    <property type="protein sequence ID" value="HCB75120.1"/>
    <property type="molecule type" value="Genomic_DNA"/>
</dbReference>
<dbReference type="PROSITE" id="PS51077">
    <property type="entry name" value="HTH_ICLR"/>
    <property type="match status" value="1"/>
</dbReference>
<evidence type="ECO:0000313" key="6">
    <source>
        <dbReference type="EMBL" id="HCB75120.1"/>
    </source>
</evidence>
<dbReference type="Gene3D" id="3.30.450.40">
    <property type="match status" value="1"/>
</dbReference>
<dbReference type="SUPFAM" id="SSF55781">
    <property type="entry name" value="GAF domain-like"/>
    <property type="match status" value="1"/>
</dbReference>
<dbReference type="InterPro" id="IPR050707">
    <property type="entry name" value="HTH_MetabolicPath_Reg"/>
</dbReference>
<evidence type="ECO:0000256" key="1">
    <source>
        <dbReference type="ARBA" id="ARBA00023015"/>
    </source>
</evidence>
<sequence length="259" mass="27963">MTTDADEGKGRDLYRAPALEKGLDVLEALSGIREPLTATAIVQRLGRSTGELFRIIQVLERRGYITQGRGGYVLSPRLFEVGIARAPVRDLTETALPIMRDLAERVRQSCHLAIAIGGDMVVLARVESPEQLGFSVRVGYRRPLHRSTSGLCLYAFQPPARRAEWAALFDPAPDAAERARLAELADAIVAQGYADQPSRYTEGVRDLAAPIRRGDAVEAALAMPFLKPRDRDDADAAIAELCAAAQAISGALLGSDQSA</sequence>
<dbReference type="GO" id="GO:0045892">
    <property type="term" value="P:negative regulation of DNA-templated transcription"/>
    <property type="evidence" value="ECO:0007669"/>
    <property type="project" value="TreeGrafter"/>
</dbReference>
<organism evidence="6 7">
    <name type="scientific">Sphingomonas bacterium</name>
    <dbReference type="NCBI Taxonomy" id="1895847"/>
    <lineage>
        <taxon>Bacteria</taxon>
        <taxon>Pseudomonadati</taxon>
        <taxon>Pseudomonadota</taxon>
        <taxon>Alphaproteobacteria</taxon>
        <taxon>Sphingomonadales</taxon>
        <taxon>Sphingomonadaceae</taxon>
        <taxon>Sphingomonas</taxon>
    </lineage>
</organism>
<reference evidence="6 7" key="1">
    <citation type="journal article" date="2018" name="Nat. Biotechnol.">
        <title>A standardized bacterial taxonomy based on genome phylogeny substantially revises the tree of life.</title>
        <authorList>
            <person name="Parks D.H."/>
            <person name="Chuvochina M."/>
            <person name="Waite D.W."/>
            <person name="Rinke C."/>
            <person name="Skarshewski A."/>
            <person name="Chaumeil P.A."/>
            <person name="Hugenholtz P."/>
        </authorList>
    </citation>
    <scope>NUCLEOTIDE SEQUENCE [LARGE SCALE GENOMIC DNA]</scope>
    <source>
        <strain evidence="6">UBA9015</strain>
    </source>
</reference>
<evidence type="ECO:0000259" key="4">
    <source>
        <dbReference type="PROSITE" id="PS51077"/>
    </source>
</evidence>
<dbReference type="SMART" id="SM00346">
    <property type="entry name" value="HTH_ICLR"/>
    <property type="match status" value="1"/>
</dbReference>
<dbReference type="InterPro" id="IPR036390">
    <property type="entry name" value="WH_DNA-bd_sf"/>
</dbReference>
<dbReference type="GO" id="GO:0003677">
    <property type="term" value="F:DNA binding"/>
    <property type="evidence" value="ECO:0007669"/>
    <property type="project" value="UniProtKB-KW"/>
</dbReference>
<dbReference type="Proteomes" id="UP000262699">
    <property type="component" value="Unassembled WGS sequence"/>
</dbReference>
<dbReference type="PROSITE" id="PS51078">
    <property type="entry name" value="ICLR_ED"/>
    <property type="match status" value="1"/>
</dbReference>
<gene>
    <name evidence="6" type="ORF">DEP91_02955</name>
</gene>
<dbReference type="InterPro" id="IPR014757">
    <property type="entry name" value="Tscrpt_reg_IclR_C"/>
</dbReference>
<keyword evidence="2" id="KW-0238">DNA-binding</keyword>
<dbReference type="InterPro" id="IPR005471">
    <property type="entry name" value="Tscrpt_reg_IclR_N"/>
</dbReference>
<dbReference type="InterPro" id="IPR036388">
    <property type="entry name" value="WH-like_DNA-bd_sf"/>
</dbReference>
<accession>A0A3D0W8X1</accession>
<dbReference type="SUPFAM" id="SSF46785">
    <property type="entry name" value="Winged helix' DNA-binding domain"/>
    <property type="match status" value="1"/>
</dbReference>
<dbReference type="AlphaFoldDB" id="A0A3D0W8X1"/>
<keyword evidence="1" id="KW-0805">Transcription regulation</keyword>
<keyword evidence="3" id="KW-0804">Transcription</keyword>
<evidence type="ECO:0000256" key="3">
    <source>
        <dbReference type="ARBA" id="ARBA00023163"/>
    </source>
</evidence>
<dbReference type="Gene3D" id="1.10.10.10">
    <property type="entry name" value="Winged helix-like DNA-binding domain superfamily/Winged helix DNA-binding domain"/>
    <property type="match status" value="1"/>
</dbReference>
<dbReference type="PANTHER" id="PTHR30136:SF7">
    <property type="entry name" value="HTH-TYPE TRANSCRIPTIONAL REGULATOR KDGR-RELATED"/>
    <property type="match status" value="1"/>
</dbReference>